<dbReference type="InterPro" id="IPR027393">
    <property type="entry name" value="Virus_scaffolding_prot_C"/>
</dbReference>
<evidence type="ECO:0008006" key="3">
    <source>
        <dbReference type="Google" id="ProtNLM"/>
    </source>
</evidence>
<dbReference type="EMBL" id="SMAN01000006">
    <property type="protein sequence ID" value="TCT23629.1"/>
    <property type="molecule type" value="Genomic_DNA"/>
</dbReference>
<evidence type="ECO:0000313" key="2">
    <source>
        <dbReference type="Proteomes" id="UP000294650"/>
    </source>
</evidence>
<organism evidence="1 2">
    <name type="scientific">Melghiribacillus thermohalophilus</name>
    <dbReference type="NCBI Taxonomy" id="1324956"/>
    <lineage>
        <taxon>Bacteria</taxon>
        <taxon>Bacillati</taxon>
        <taxon>Bacillota</taxon>
        <taxon>Bacilli</taxon>
        <taxon>Bacillales</taxon>
        <taxon>Bacillaceae</taxon>
        <taxon>Melghiribacillus</taxon>
    </lineage>
</organism>
<evidence type="ECO:0000313" key="1">
    <source>
        <dbReference type="EMBL" id="TCT23629.1"/>
    </source>
</evidence>
<name>A0A4R3N9H7_9BACI</name>
<reference evidence="1 2" key="1">
    <citation type="submission" date="2019-03" db="EMBL/GenBank/DDBJ databases">
        <title>Genomic Encyclopedia of Type Strains, Phase IV (KMG-IV): sequencing the most valuable type-strain genomes for metagenomic binning, comparative biology and taxonomic classification.</title>
        <authorList>
            <person name="Goeker M."/>
        </authorList>
    </citation>
    <scope>NUCLEOTIDE SEQUENCE [LARGE SCALE GENOMIC DNA]</scope>
    <source>
        <strain evidence="1 2">DSM 25894</strain>
    </source>
</reference>
<dbReference type="Proteomes" id="UP000294650">
    <property type="component" value="Unassembled WGS sequence"/>
</dbReference>
<dbReference type="RefSeq" id="WP_132371424.1">
    <property type="nucleotide sequence ID" value="NZ_SMAN01000006.1"/>
</dbReference>
<comment type="caution">
    <text evidence="1">The sequence shown here is derived from an EMBL/GenBank/DDBJ whole genome shotgun (WGS) entry which is preliminary data.</text>
</comment>
<keyword evidence="2" id="KW-1185">Reference proteome</keyword>
<gene>
    <name evidence="1" type="ORF">EDD68_10639</name>
</gene>
<protein>
    <recommendedName>
        <fullName evidence="3">IDEAL domain-containing protein</fullName>
    </recommendedName>
</protein>
<proteinExistence type="predicted"/>
<accession>A0A4R3N9H7</accession>
<dbReference type="OrthoDB" id="2691639at2"/>
<dbReference type="AlphaFoldDB" id="A0A4R3N9H7"/>
<sequence length="80" mass="9818">MKKQKTYYQLVRYDHKGNGPFKARKEIPFEIKLAARLFLDELTFNWNKSYLEDKINHAIDEENLDDFKKYGEYYAPYTWE</sequence>
<dbReference type="Gene3D" id="4.10.810.10">
    <property type="entry name" value="Virus Scaffolding Protein, Chain A"/>
    <property type="match status" value="1"/>
</dbReference>